<dbReference type="Proteomes" id="UP000177870">
    <property type="component" value="Chromosome"/>
</dbReference>
<evidence type="ECO:0000313" key="3">
    <source>
        <dbReference type="Proteomes" id="UP000177870"/>
    </source>
</evidence>
<sequence length="150" mass="16760">MNIIVLRKGKRQEARGKRQEARVNQALHKCGMILIVWWNGHLGGMGILVELASWWNWHLGGTGILPVSIYFRAGRMPTPLIFIRRLSNAEGFSAALLFPFAFCLLPLALKRCSAVLGVSPMSDCIKTRISNIPKMLLIIAISLLIFYPST</sequence>
<name>A0A1D8TTA9_9CYAN</name>
<dbReference type="EMBL" id="CP017599">
    <property type="protein sequence ID" value="AOX00706.1"/>
    <property type="molecule type" value="Genomic_DNA"/>
</dbReference>
<protein>
    <submittedName>
        <fullName evidence="2">Uncharacterized protein</fullName>
    </submittedName>
</protein>
<dbReference type="KEGG" id="mpro:BJP34_15765"/>
<organism evidence="2 3">
    <name type="scientific">Moorena producens PAL-8-15-08-1</name>
    <dbReference type="NCBI Taxonomy" id="1458985"/>
    <lineage>
        <taxon>Bacteria</taxon>
        <taxon>Bacillati</taxon>
        <taxon>Cyanobacteriota</taxon>
        <taxon>Cyanophyceae</taxon>
        <taxon>Coleofasciculales</taxon>
        <taxon>Coleofasciculaceae</taxon>
        <taxon>Moorena</taxon>
    </lineage>
</organism>
<feature type="transmembrane region" description="Helical" evidence="1">
    <location>
        <begin position="129"/>
        <end position="147"/>
    </location>
</feature>
<keyword evidence="1" id="KW-1133">Transmembrane helix</keyword>
<keyword evidence="1" id="KW-0472">Membrane</keyword>
<gene>
    <name evidence="2" type="ORF">BJP34_15765</name>
</gene>
<feature type="transmembrane region" description="Helical" evidence="1">
    <location>
        <begin position="21"/>
        <end position="40"/>
    </location>
</feature>
<reference evidence="3" key="1">
    <citation type="submission" date="2016-10" db="EMBL/GenBank/DDBJ databases">
        <title>Comparative genomics uncovers the prolific and rare metabolic potential of the cyanobacterial genus Moorea.</title>
        <authorList>
            <person name="Leao T."/>
            <person name="Castelao G."/>
            <person name="Korobeynikov A."/>
            <person name="Monroe E.A."/>
            <person name="Podell S."/>
            <person name="Glukhov E."/>
            <person name="Allen E."/>
            <person name="Gerwick W.H."/>
            <person name="Gerwick L."/>
        </authorList>
    </citation>
    <scope>NUCLEOTIDE SEQUENCE [LARGE SCALE GENOMIC DNA]</scope>
    <source>
        <strain evidence="3">PAL-8-15-08-1</strain>
    </source>
</reference>
<proteinExistence type="predicted"/>
<feature type="transmembrane region" description="Helical" evidence="1">
    <location>
        <begin position="52"/>
        <end position="71"/>
    </location>
</feature>
<accession>A0A1D8TTA9</accession>
<feature type="transmembrane region" description="Helical" evidence="1">
    <location>
        <begin position="92"/>
        <end position="109"/>
    </location>
</feature>
<dbReference type="AlphaFoldDB" id="A0A1D8TTA9"/>
<evidence type="ECO:0000313" key="2">
    <source>
        <dbReference type="EMBL" id="AOX00706.1"/>
    </source>
</evidence>
<keyword evidence="1" id="KW-0812">Transmembrane</keyword>
<dbReference type="STRING" id="1458985.BJP34_15765"/>
<evidence type="ECO:0000256" key="1">
    <source>
        <dbReference type="SAM" id="Phobius"/>
    </source>
</evidence>